<keyword evidence="3" id="KW-1185">Reference proteome</keyword>
<gene>
    <name evidence="2" type="ORF">PSCICP_04430</name>
</gene>
<keyword evidence="1" id="KW-0732">Signal</keyword>
<accession>A0ABQ1DHI0</accession>
<evidence type="ECO:0000313" key="2">
    <source>
        <dbReference type="EMBL" id="GFM90471.1"/>
    </source>
</evidence>
<sequence>MNRVTGKSVLKKLMVTTAAVIGLQGMAFAAVSQQPVSVQEGKYAQVQARDAAKAGVRSSTAMPLQVASRLSSSGLRINKACDDTGLPCR</sequence>
<name>A0ABQ1DHI0_PSECI</name>
<evidence type="ECO:0000313" key="3">
    <source>
        <dbReference type="Proteomes" id="UP000614982"/>
    </source>
</evidence>
<comment type="caution">
    <text evidence="2">The sequence shown here is derived from an EMBL/GenBank/DDBJ whole genome shotgun (WGS) entry which is preliminary data.</text>
</comment>
<feature type="chain" id="PRO_5045590241" evidence="1">
    <location>
        <begin position="30"/>
        <end position="89"/>
    </location>
</feature>
<dbReference type="EMBL" id="BLWA01000001">
    <property type="protein sequence ID" value="GFM90471.1"/>
    <property type="molecule type" value="Genomic_DNA"/>
</dbReference>
<evidence type="ECO:0000256" key="1">
    <source>
        <dbReference type="SAM" id="SignalP"/>
    </source>
</evidence>
<proteinExistence type="predicted"/>
<dbReference type="Proteomes" id="UP000614982">
    <property type="component" value="Unassembled WGS sequence"/>
</dbReference>
<organism evidence="2 3">
    <name type="scientific">Pseudomonas cichorii</name>
    <dbReference type="NCBI Taxonomy" id="36746"/>
    <lineage>
        <taxon>Bacteria</taxon>
        <taxon>Pseudomonadati</taxon>
        <taxon>Pseudomonadota</taxon>
        <taxon>Gammaproteobacteria</taxon>
        <taxon>Pseudomonadales</taxon>
        <taxon>Pseudomonadaceae</taxon>
        <taxon>Pseudomonas</taxon>
    </lineage>
</organism>
<protein>
    <submittedName>
        <fullName evidence="2">Uncharacterized protein</fullName>
    </submittedName>
</protein>
<reference evidence="2 3" key="1">
    <citation type="submission" date="2020-05" db="EMBL/GenBank/DDBJ databases">
        <title>Genetic diversity of Pseudomonas cichorii.</title>
        <authorList>
            <person name="Tani S."/>
            <person name="Yagi H."/>
            <person name="Hashimoto S."/>
            <person name="Iiyama K."/>
            <person name="Furuya N."/>
        </authorList>
    </citation>
    <scope>NUCLEOTIDE SEQUENCE [LARGE SCALE GENOMIC DNA]</scope>
    <source>
        <strain evidence="2 3">LMG 2162</strain>
    </source>
</reference>
<feature type="signal peptide" evidence="1">
    <location>
        <begin position="1"/>
        <end position="29"/>
    </location>
</feature>